<dbReference type="PRINTS" id="PR00313">
    <property type="entry name" value="CABNDNGRPT"/>
</dbReference>
<dbReference type="InterPro" id="IPR001343">
    <property type="entry name" value="Hemolysn_Ca-bd"/>
</dbReference>
<reference evidence="3" key="1">
    <citation type="submission" date="2020-05" db="EMBL/GenBank/DDBJ databases">
        <authorList>
            <person name="Chiriac C."/>
            <person name="Salcher M."/>
            <person name="Ghai R."/>
            <person name="Kavagutti S V."/>
        </authorList>
    </citation>
    <scope>NUCLEOTIDE SEQUENCE</scope>
</reference>
<dbReference type="InterPro" id="IPR011049">
    <property type="entry name" value="Serralysin-like_metalloprot_C"/>
</dbReference>
<evidence type="ECO:0000256" key="2">
    <source>
        <dbReference type="ARBA" id="ARBA00022525"/>
    </source>
</evidence>
<evidence type="ECO:0000256" key="1">
    <source>
        <dbReference type="ARBA" id="ARBA00004613"/>
    </source>
</evidence>
<proteinExistence type="predicted"/>
<dbReference type="InterPro" id="IPR050557">
    <property type="entry name" value="RTX_toxin/Mannuronan_C5-epim"/>
</dbReference>
<sequence length="532" mass="55905">MKRSRNVISITLMLLLSCQTVSNAAVNVKTKHRASNGMVCTIIGTAGKDNLKGTSKSDVICGLGGKDKIDGKGGNDYIDGGAGNDEIAGGNGNDSIYGANGNDIVLAGNGNDYISGGNGRDNIQGNAGNDTIYGDPLPDVLLGGAGNDYIDGGGGFDYVDGGPGENSCVKSTDEPQVNTCRYDWRGPAILSITTSQTQVSPGDSMRIEIHASDESGISSISFSTSVGSLQRDICGQSMSKLTGDGFEDIWFLDCVIPANASNGTYSIIGFGRDVNGSWTNTNGGTLSRTRGEFQVINGNDDFTGPEITSASVSTTTVTSGDSITISVHARDFSGLEYVSFSTSIGGIQHDICHQQLFMTDGDRFDGTWSVTCVIPASARTGTYIITPYAKDFAGNHTNVNGGTISATKGSFDVINGNTDLIGPDLISLTSTPSVVHPGDILTIQAHWIDASGVGRAGFWFSRDHVQRDFCGQSMTLASGTIYDGIWEYKCRVPENTVVGNYVVHAYSTDLVDNDANVNSGISRDLTSNFTLE</sequence>
<dbReference type="AlphaFoldDB" id="A0A6J5ZJV2"/>
<dbReference type="PANTHER" id="PTHR38340">
    <property type="entry name" value="S-LAYER PROTEIN"/>
    <property type="match status" value="1"/>
</dbReference>
<dbReference type="SUPFAM" id="SSF51120">
    <property type="entry name" value="beta-Roll"/>
    <property type="match status" value="2"/>
</dbReference>
<dbReference type="PROSITE" id="PS00330">
    <property type="entry name" value="HEMOLYSIN_CALCIUM"/>
    <property type="match status" value="1"/>
</dbReference>
<dbReference type="EMBL" id="CAESAD010000006">
    <property type="protein sequence ID" value="CAB4341159.1"/>
    <property type="molecule type" value="Genomic_DNA"/>
</dbReference>
<evidence type="ECO:0000313" key="3">
    <source>
        <dbReference type="EMBL" id="CAB4341159.1"/>
    </source>
</evidence>
<protein>
    <submittedName>
        <fullName evidence="3">Unannotated protein</fullName>
    </submittedName>
</protein>
<organism evidence="3">
    <name type="scientific">freshwater metagenome</name>
    <dbReference type="NCBI Taxonomy" id="449393"/>
    <lineage>
        <taxon>unclassified sequences</taxon>
        <taxon>metagenomes</taxon>
        <taxon>ecological metagenomes</taxon>
    </lineage>
</organism>
<dbReference type="GO" id="GO:0005509">
    <property type="term" value="F:calcium ion binding"/>
    <property type="evidence" value="ECO:0007669"/>
    <property type="project" value="InterPro"/>
</dbReference>
<comment type="subcellular location">
    <subcellularLocation>
        <location evidence="1">Secreted</location>
    </subcellularLocation>
</comment>
<keyword evidence="2" id="KW-0964">Secreted</keyword>
<name>A0A6J5ZJV2_9ZZZZ</name>
<gene>
    <name evidence="3" type="ORF">UFOPK3925_01003</name>
</gene>
<dbReference type="Pfam" id="PF00353">
    <property type="entry name" value="HemolysinCabind"/>
    <property type="match status" value="3"/>
</dbReference>
<dbReference type="GO" id="GO:0005576">
    <property type="term" value="C:extracellular region"/>
    <property type="evidence" value="ECO:0007669"/>
    <property type="project" value="UniProtKB-SubCell"/>
</dbReference>
<dbReference type="PANTHER" id="PTHR38340:SF1">
    <property type="entry name" value="S-LAYER PROTEIN"/>
    <property type="match status" value="1"/>
</dbReference>
<dbReference type="PROSITE" id="PS51257">
    <property type="entry name" value="PROKAR_LIPOPROTEIN"/>
    <property type="match status" value="1"/>
</dbReference>
<accession>A0A6J5ZJV2</accession>
<dbReference type="Gene3D" id="2.150.10.10">
    <property type="entry name" value="Serralysin-like metalloprotease, C-terminal"/>
    <property type="match status" value="2"/>
</dbReference>
<dbReference type="InterPro" id="IPR018511">
    <property type="entry name" value="Hemolysin-typ_Ca-bd_CS"/>
</dbReference>